<proteinExistence type="inferred from homology"/>
<organism evidence="5 6">
    <name type="scientific">Paenibacillus urinalis</name>
    <dbReference type="NCBI Taxonomy" id="521520"/>
    <lineage>
        <taxon>Bacteria</taxon>
        <taxon>Bacillati</taxon>
        <taxon>Bacillota</taxon>
        <taxon>Bacilli</taxon>
        <taxon>Bacillales</taxon>
        <taxon>Paenibacillaceae</taxon>
        <taxon>Paenibacillus</taxon>
    </lineage>
</organism>
<dbReference type="AlphaFoldDB" id="A0AAX3N2C0"/>
<keyword evidence="3" id="KW-0732">Signal</keyword>
<evidence type="ECO:0000259" key="4">
    <source>
        <dbReference type="Pfam" id="PF13407"/>
    </source>
</evidence>
<evidence type="ECO:0000256" key="2">
    <source>
        <dbReference type="ARBA" id="ARBA00007639"/>
    </source>
</evidence>
<dbReference type="EMBL" id="CP118101">
    <property type="protein sequence ID" value="WDH83506.1"/>
    <property type="molecule type" value="Genomic_DNA"/>
</dbReference>
<dbReference type="SUPFAM" id="SSF53822">
    <property type="entry name" value="Periplasmic binding protein-like I"/>
    <property type="match status" value="1"/>
</dbReference>
<evidence type="ECO:0000313" key="6">
    <source>
        <dbReference type="Proteomes" id="UP001220962"/>
    </source>
</evidence>
<dbReference type="GO" id="GO:0030313">
    <property type="term" value="C:cell envelope"/>
    <property type="evidence" value="ECO:0007669"/>
    <property type="project" value="UniProtKB-SubCell"/>
</dbReference>
<evidence type="ECO:0000256" key="1">
    <source>
        <dbReference type="ARBA" id="ARBA00004196"/>
    </source>
</evidence>
<comment type="similarity">
    <text evidence="2">Belongs to the bacterial solute-binding protein 2 family.</text>
</comment>
<dbReference type="Proteomes" id="UP001220962">
    <property type="component" value="Chromosome"/>
</dbReference>
<gene>
    <name evidence="5" type="ORF">PUW23_04480</name>
</gene>
<comment type="subcellular location">
    <subcellularLocation>
        <location evidence="1">Cell envelope</location>
    </subcellularLocation>
</comment>
<sequence>MFKPWLRPHYILIALLLLLTVSISLTHFMKALHYGSSMSSIPHSRNPEIHLVLISQELDNPYWRLIEHGARSAAEQNHATLEYIGPVEASVSEQIRLIEMAVAAKIDGILTQGLDDEQFAAIVDQAIEMGIPVITIDSDAPDSRRLAYVGTDNYAAGFMAGKALIQDTAGNANVGIVTGSFHAANLKERVRGFLDAVKREEGIRILDMKESNIDRIGSASAAYTMSREHEALDTFFGTSALDAMGIAQMLSDRSSDSQASEQKNIRVFGFDDLPETLELIDQGIVTASIVQKPYQMGAEGVELMLDYLGGKRIVSVYNTDARIIRKDDLLMYKGGNGGL</sequence>
<dbReference type="PANTHER" id="PTHR46847">
    <property type="entry name" value="D-ALLOSE-BINDING PERIPLASMIC PROTEIN-RELATED"/>
    <property type="match status" value="1"/>
</dbReference>
<dbReference type="Gene3D" id="3.40.50.2300">
    <property type="match status" value="2"/>
</dbReference>
<accession>A0AAX3N2C0</accession>
<protein>
    <submittedName>
        <fullName evidence="5">Sugar-binding protein</fullName>
    </submittedName>
</protein>
<dbReference type="InterPro" id="IPR028082">
    <property type="entry name" value="Peripla_BP_I"/>
</dbReference>
<dbReference type="Pfam" id="PF13407">
    <property type="entry name" value="Peripla_BP_4"/>
    <property type="match status" value="1"/>
</dbReference>
<evidence type="ECO:0000313" key="5">
    <source>
        <dbReference type="EMBL" id="WDH83506.1"/>
    </source>
</evidence>
<dbReference type="RefSeq" id="WP_274359588.1">
    <property type="nucleotide sequence ID" value="NZ_CP118101.1"/>
</dbReference>
<dbReference type="InterPro" id="IPR025997">
    <property type="entry name" value="SBP_2_dom"/>
</dbReference>
<reference evidence="5" key="1">
    <citation type="submission" date="2023-02" db="EMBL/GenBank/DDBJ databases">
        <title>Pathogen: clinical or host-associated sample.</title>
        <authorList>
            <person name="Hergert J."/>
            <person name="Casey R."/>
            <person name="Wagner J."/>
            <person name="Young E.L."/>
            <person name="Oakeson K.F."/>
        </authorList>
    </citation>
    <scope>NUCLEOTIDE SEQUENCE</scope>
    <source>
        <strain evidence="5">2022CK-00830</strain>
    </source>
</reference>
<dbReference type="GO" id="GO:0030246">
    <property type="term" value="F:carbohydrate binding"/>
    <property type="evidence" value="ECO:0007669"/>
    <property type="project" value="UniProtKB-ARBA"/>
</dbReference>
<dbReference type="CDD" id="cd06314">
    <property type="entry name" value="PBP1_tmGBP"/>
    <property type="match status" value="1"/>
</dbReference>
<name>A0AAX3N2C0_9BACL</name>
<feature type="domain" description="Periplasmic binding protein" evidence="4">
    <location>
        <begin position="53"/>
        <end position="311"/>
    </location>
</feature>
<dbReference type="PANTHER" id="PTHR46847:SF1">
    <property type="entry name" value="D-ALLOSE-BINDING PERIPLASMIC PROTEIN-RELATED"/>
    <property type="match status" value="1"/>
</dbReference>
<evidence type="ECO:0000256" key="3">
    <source>
        <dbReference type="ARBA" id="ARBA00022729"/>
    </source>
</evidence>